<dbReference type="Proteomes" id="UP000253383">
    <property type="component" value="Unassembled WGS sequence"/>
</dbReference>
<evidence type="ECO:0000313" key="2">
    <source>
        <dbReference type="EMBL" id="RCR70788.1"/>
    </source>
</evidence>
<gene>
    <name evidence="2" type="ORF">DUE52_04110</name>
</gene>
<proteinExistence type="predicted"/>
<dbReference type="OrthoDB" id="1452953at2"/>
<accession>A0A368JT18</accession>
<name>A0A368JT18_9BACT</name>
<evidence type="ECO:0000256" key="1">
    <source>
        <dbReference type="SAM" id="Phobius"/>
    </source>
</evidence>
<keyword evidence="3" id="KW-1185">Reference proteome</keyword>
<dbReference type="AlphaFoldDB" id="A0A368JT18"/>
<keyword evidence="1" id="KW-0812">Transmembrane</keyword>
<evidence type="ECO:0008006" key="4">
    <source>
        <dbReference type="Google" id="ProtNLM"/>
    </source>
</evidence>
<comment type="caution">
    <text evidence="2">The sequence shown here is derived from an EMBL/GenBank/DDBJ whole genome shotgun (WGS) entry which is preliminary data.</text>
</comment>
<dbReference type="RefSeq" id="WP_114404705.1">
    <property type="nucleotide sequence ID" value="NZ_QOWE01000003.1"/>
</dbReference>
<protein>
    <recommendedName>
        <fullName evidence="4">Membrane or secreted protein</fullName>
    </recommendedName>
</protein>
<keyword evidence="1" id="KW-1133">Transmembrane helix</keyword>
<feature type="transmembrane region" description="Helical" evidence="1">
    <location>
        <begin position="6"/>
        <end position="25"/>
    </location>
</feature>
<organism evidence="2 3">
    <name type="scientific">Larkinella punicea</name>
    <dbReference type="NCBI Taxonomy" id="2315727"/>
    <lineage>
        <taxon>Bacteria</taxon>
        <taxon>Pseudomonadati</taxon>
        <taxon>Bacteroidota</taxon>
        <taxon>Cytophagia</taxon>
        <taxon>Cytophagales</taxon>
        <taxon>Spirosomataceae</taxon>
        <taxon>Larkinella</taxon>
    </lineage>
</organism>
<keyword evidence="1" id="KW-0472">Membrane</keyword>
<evidence type="ECO:0000313" key="3">
    <source>
        <dbReference type="Proteomes" id="UP000253383"/>
    </source>
</evidence>
<reference evidence="2 3" key="1">
    <citation type="submission" date="2018-07" db="EMBL/GenBank/DDBJ databases">
        <title>Genome analysis of Larkinella rosea.</title>
        <authorList>
            <person name="Zhou Z."/>
            <person name="Wang G."/>
        </authorList>
    </citation>
    <scope>NUCLEOTIDE SEQUENCE [LARGE SCALE GENOMIC DNA]</scope>
    <source>
        <strain evidence="3">zzj9</strain>
    </source>
</reference>
<dbReference type="EMBL" id="QOWE01000003">
    <property type="protein sequence ID" value="RCR70788.1"/>
    <property type="molecule type" value="Genomic_DNA"/>
</dbReference>
<sequence>MVTVILAASLLVLVAFFMFSLRLLFVRGGEFRGTCAGNNPMLRADGAACGVCGRKPGEACAQTDENTAPATVANP</sequence>